<sequence length="263" mass="31540">MSEQLYFFKFNKEIARTKLSTLIKEEDNFSYKQYLIENNSKYEKDLQFDNIINKIEENIELLSTEELWSLYLWFSERTENGTRKEMRNYGLDLFFELHSKTPVRNFHALLWDYEFLSNQDIEYSCGSDELIGFLNYIICYSGELMIFLNKYYYKSHETDEETLRIEQLISDINSTSNSYFHILALLELENSTEFNKETMQLVPKLIEFRQANQNKSYTLPVELHEAEERESKIINLAYLLYLVLGLKEEIENYDGKIIRLHSV</sequence>
<comment type="caution">
    <text evidence="1">The sequence shown here is derived from an EMBL/GenBank/DDBJ whole genome shotgun (WGS) entry which is preliminary data.</text>
</comment>
<name>A0ABS3Z557_9BACT</name>
<evidence type="ECO:0000313" key="1">
    <source>
        <dbReference type="EMBL" id="MBO9205278.1"/>
    </source>
</evidence>
<dbReference type="Proteomes" id="UP000677244">
    <property type="component" value="Unassembled WGS sequence"/>
</dbReference>
<keyword evidence="2" id="KW-1185">Reference proteome</keyword>
<evidence type="ECO:0000313" key="2">
    <source>
        <dbReference type="Proteomes" id="UP000677244"/>
    </source>
</evidence>
<dbReference type="EMBL" id="JAGHKO010000024">
    <property type="protein sequence ID" value="MBO9205278.1"/>
    <property type="molecule type" value="Genomic_DNA"/>
</dbReference>
<dbReference type="RefSeq" id="WP_209144697.1">
    <property type="nucleotide sequence ID" value="NZ_JAGHKO010000024.1"/>
</dbReference>
<gene>
    <name evidence="1" type="ORF">J7I42_33630</name>
</gene>
<accession>A0ABS3Z557</accession>
<protein>
    <submittedName>
        <fullName evidence="1">Uncharacterized protein</fullName>
    </submittedName>
</protein>
<proteinExistence type="predicted"/>
<organism evidence="1 2">
    <name type="scientific">Niastella soli</name>
    <dbReference type="NCBI Taxonomy" id="2821487"/>
    <lineage>
        <taxon>Bacteria</taxon>
        <taxon>Pseudomonadati</taxon>
        <taxon>Bacteroidota</taxon>
        <taxon>Chitinophagia</taxon>
        <taxon>Chitinophagales</taxon>
        <taxon>Chitinophagaceae</taxon>
        <taxon>Niastella</taxon>
    </lineage>
</organism>
<reference evidence="1 2" key="1">
    <citation type="submission" date="2021-03" db="EMBL/GenBank/DDBJ databases">
        <title>Assistant Professor.</title>
        <authorList>
            <person name="Huq M.A."/>
        </authorList>
    </citation>
    <scope>NUCLEOTIDE SEQUENCE [LARGE SCALE GENOMIC DNA]</scope>
    <source>
        <strain evidence="1 2">MAH-29</strain>
    </source>
</reference>